<sequence>MPGMDDDAFSLLWQAVDLLPEYAPANDGTSGALASAAEIRAELADQEWELALDLLIEAGDAHPAPHPAPPAYWDLLGEAARQMLLDRARRWCGWRGAEARHGAVRARLTLRAAAAGGRHTAVPGDGRLRPMWDLGHRTATGEQALDIAALWVESAPELAPGDTADVRLLPLGPERWRHLRPGDTINLHETRAVAGTATVVEVMSATAKPM</sequence>
<organism evidence="1 2">
    <name type="scientific">Streptomyces boluensis</name>
    <dbReference type="NCBI Taxonomy" id="1775135"/>
    <lineage>
        <taxon>Bacteria</taxon>
        <taxon>Bacillati</taxon>
        <taxon>Actinomycetota</taxon>
        <taxon>Actinomycetes</taxon>
        <taxon>Kitasatosporales</taxon>
        <taxon>Streptomycetaceae</taxon>
        <taxon>Streptomyces</taxon>
    </lineage>
</organism>
<dbReference type="Proteomes" id="UP000598297">
    <property type="component" value="Unassembled WGS sequence"/>
</dbReference>
<dbReference type="EMBL" id="JAAAHS010000130">
    <property type="protein sequence ID" value="NBE53281.1"/>
    <property type="molecule type" value="Genomic_DNA"/>
</dbReference>
<protein>
    <submittedName>
        <fullName evidence="1">Uncharacterized protein</fullName>
    </submittedName>
</protein>
<proteinExistence type="predicted"/>
<accession>A0A964URV6</accession>
<comment type="caution">
    <text evidence="1">The sequence shown here is derived from an EMBL/GenBank/DDBJ whole genome shotgun (WGS) entry which is preliminary data.</text>
</comment>
<evidence type="ECO:0000313" key="1">
    <source>
        <dbReference type="EMBL" id="NBE53281.1"/>
    </source>
</evidence>
<dbReference type="Gene3D" id="2.40.30.10">
    <property type="entry name" value="Translation factors"/>
    <property type="match status" value="1"/>
</dbReference>
<dbReference type="AlphaFoldDB" id="A0A964URV6"/>
<evidence type="ECO:0000313" key="2">
    <source>
        <dbReference type="Proteomes" id="UP000598297"/>
    </source>
</evidence>
<name>A0A964URV6_9ACTN</name>
<keyword evidence="2" id="KW-1185">Reference proteome</keyword>
<gene>
    <name evidence="1" type="ORF">GUY60_18010</name>
</gene>
<reference evidence="1" key="1">
    <citation type="submission" date="2020-01" db="EMBL/GenBank/DDBJ databases">
        <title>Whole-genome analyses of novel actinobacteria.</title>
        <authorList>
            <person name="Sahin N."/>
        </authorList>
    </citation>
    <scope>NUCLEOTIDE SEQUENCE</scope>
    <source>
        <strain evidence="1">YC537</strain>
    </source>
</reference>
<dbReference type="OrthoDB" id="3472120at2"/>